<dbReference type="SUPFAM" id="SSF53098">
    <property type="entry name" value="Ribonuclease H-like"/>
    <property type="match status" value="1"/>
</dbReference>
<dbReference type="EC" id="3.1.-.-" evidence="5"/>
<proteinExistence type="inferred from homology"/>
<dbReference type="CDD" id="cd16964">
    <property type="entry name" value="YqgF"/>
    <property type="match status" value="1"/>
</dbReference>
<evidence type="ECO:0000256" key="4">
    <source>
        <dbReference type="ARBA" id="ARBA00022801"/>
    </source>
</evidence>
<comment type="function">
    <text evidence="5">Could be a nuclease involved in processing of the 5'-end of pre-16S rRNA.</text>
</comment>
<keyword evidence="2 5" id="KW-0690">Ribosome biogenesis</keyword>
<accession>A0A0H4PC30</accession>
<gene>
    <name evidence="7" type="ORF">CA2015_2403</name>
</gene>
<dbReference type="Pfam" id="PF03652">
    <property type="entry name" value="RuvX"/>
    <property type="match status" value="1"/>
</dbReference>
<name>A0A0H4PC30_9BACT</name>
<evidence type="ECO:0000256" key="1">
    <source>
        <dbReference type="ARBA" id="ARBA00022490"/>
    </source>
</evidence>
<dbReference type="KEGG" id="camu:CA2015_2403"/>
<keyword evidence="1 5" id="KW-0963">Cytoplasm</keyword>
<evidence type="ECO:0000313" key="8">
    <source>
        <dbReference type="Proteomes" id="UP000036520"/>
    </source>
</evidence>
<dbReference type="AlphaFoldDB" id="A0A0H4PC30"/>
<sequence length="137" mass="15366">MARILAIDLGTKRTGLAVTDPLMIVASPLETIPTHQLLEYLKSYTSREEVSAIVLGWPKSLDGTDTNMTQPVVSLEKRLRKTFPNIKVELVDERFTSKMAMQSMISMGSKKKDRKEKAGNLDKISAAIILQTYLNRK</sequence>
<dbReference type="STRING" id="320787.CA2015_2403"/>
<comment type="subcellular location">
    <subcellularLocation>
        <location evidence="5">Cytoplasm</location>
    </subcellularLocation>
</comment>
<dbReference type="InterPro" id="IPR005227">
    <property type="entry name" value="YqgF"/>
</dbReference>
<keyword evidence="3 5" id="KW-0540">Nuclease</keyword>
<evidence type="ECO:0000256" key="2">
    <source>
        <dbReference type="ARBA" id="ARBA00022517"/>
    </source>
</evidence>
<dbReference type="Proteomes" id="UP000036520">
    <property type="component" value="Chromosome"/>
</dbReference>
<evidence type="ECO:0000259" key="6">
    <source>
        <dbReference type="SMART" id="SM00732"/>
    </source>
</evidence>
<keyword evidence="8" id="KW-1185">Reference proteome</keyword>
<evidence type="ECO:0000256" key="5">
    <source>
        <dbReference type="HAMAP-Rule" id="MF_00651"/>
    </source>
</evidence>
<reference evidence="7 8" key="1">
    <citation type="submission" date="2015-07" db="EMBL/GenBank/DDBJ databases">
        <authorList>
            <person name="Kim K.M."/>
        </authorList>
    </citation>
    <scope>NUCLEOTIDE SEQUENCE [LARGE SCALE GENOMIC DNA]</scope>
    <source>
        <strain evidence="7 8">KCTC 12363</strain>
    </source>
</reference>
<comment type="similarity">
    <text evidence="5">Belongs to the YqgF HJR family.</text>
</comment>
<dbReference type="OrthoDB" id="9796140at2"/>
<evidence type="ECO:0000256" key="3">
    <source>
        <dbReference type="ARBA" id="ARBA00022722"/>
    </source>
</evidence>
<dbReference type="EMBL" id="CP012040">
    <property type="protein sequence ID" value="AKP51819.1"/>
    <property type="molecule type" value="Genomic_DNA"/>
</dbReference>
<dbReference type="NCBIfam" id="TIGR00250">
    <property type="entry name" value="RNAse_H_YqgF"/>
    <property type="match status" value="1"/>
</dbReference>
<dbReference type="PATRIC" id="fig|320787.5.peg.2631"/>
<dbReference type="HAMAP" id="MF_00651">
    <property type="entry name" value="Nuclease_YqgF"/>
    <property type="match status" value="1"/>
</dbReference>
<dbReference type="Gene3D" id="3.30.420.140">
    <property type="entry name" value="YqgF/RNase H-like domain"/>
    <property type="match status" value="1"/>
</dbReference>
<dbReference type="InterPro" id="IPR006641">
    <property type="entry name" value="YqgF/RNaseH-like_dom"/>
</dbReference>
<dbReference type="PANTHER" id="PTHR33317">
    <property type="entry name" value="POLYNUCLEOTIDYL TRANSFERASE, RIBONUCLEASE H-LIKE SUPERFAMILY PROTEIN"/>
    <property type="match status" value="1"/>
</dbReference>
<dbReference type="PANTHER" id="PTHR33317:SF4">
    <property type="entry name" value="POLYNUCLEOTIDYL TRANSFERASE, RIBONUCLEASE H-LIKE SUPERFAMILY PROTEIN"/>
    <property type="match status" value="1"/>
</dbReference>
<feature type="domain" description="YqgF/RNase H-like" evidence="6">
    <location>
        <begin position="2"/>
        <end position="100"/>
    </location>
</feature>
<dbReference type="InterPro" id="IPR012337">
    <property type="entry name" value="RNaseH-like_sf"/>
</dbReference>
<dbReference type="RefSeq" id="WP_048642119.1">
    <property type="nucleotide sequence ID" value="NZ_CP012040.1"/>
</dbReference>
<dbReference type="GO" id="GO:0000967">
    <property type="term" value="P:rRNA 5'-end processing"/>
    <property type="evidence" value="ECO:0007669"/>
    <property type="project" value="UniProtKB-UniRule"/>
</dbReference>
<dbReference type="GO" id="GO:0016788">
    <property type="term" value="F:hydrolase activity, acting on ester bonds"/>
    <property type="evidence" value="ECO:0007669"/>
    <property type="project" value="UniProtKB-UniRule"/>
</dbReference>
<dbReference type="GO" id="GO:0005829">
    <property type="term" value="C:cytosol"/>
    <property type="evidence" value="ECO:0007669"/>
    <property type="project" value="TreeGrafter"/>
</dbReference>
<dbReference type="InterPro" id="IPR037027">
    <property type="entry name" value="YqgF/RNaseH-like_dom_sf"/>
</dbReference>
<organism evidence="7 8">
    <name type="scientific">Cyclobacterium amurskyense</name>
    <dbReference type="NCBI Taxonomy" id="320787"/>
    <lineage>
        <taxon>Bacteria</taxon>
        <taxon>Pseudomonadati</taxon>
        <taxon>Bacteroidota</taxon>
        <taxon>Cytophagia</taxon>
        <taxon>Cytophagales</taxon>
        <taxon>Cyclobacteriaceae</taxon>
        <taxon>Cyclobacterium</taxon>
    </lineage>
</organism>
<keyword evidence="4 5" id="KW-0378">Hydrolase</keyword>
<evidence type="ECO:0000313" key="7">
    <source>
        <dbReference type="EMBL" id="AKP51819.1"/>
    </source>
</evidence>
<dbReference type="SMART" id="SM00732">
    <property type="entry name" value="YqgFc"/>
    <property type="match status" value="1"/>
</dbReference>
<protein>
    <recommendedName>
        <fullName evidence="5">Putative pre-16S rRNA nuclease</fullName>
        <ecNumber evidence="5">3.1.-.-</ecNumber>
    </recommendedName>
</protein>
<dbReference type="GO" id="GO:0004518">
    <property type="term" value="F:nuclease activity"/>
    <property type="evidence" value="ECO:0007669"/>
    <property type="project" value="UniProtKB-KW"/>
</dbReference>